<accession>A0ABY2IVM4</accession>
<dbReference type="EMBL" id="SOGJ01000032">
    <property type="protein sequence ID" value="TFC95673.1"/>
    <property type="molecule type" value="Genomic_DNA"/>
</dbReference>
<reference evidence="1 2" key="1">
    <citation type="submission" date="2019-03" db="EMBL/GenBank/DDBJ databases">
        <title>Genomics of glacier-inhabiting Cryobacterium strains.</title>
        <authorList>
            <person name="Liu Q."/>
            <person name="Xin Y.-H."/>
        </authorList>
    </citation>
    <scope>NUCLEOTIDE SEQUENCE [LARGE SCALE GENOMIC DNA]</scope>
    <source>
        <strain evidence="1 2">TMT4-23</strain>
    </source>
</reference>
<dbReference type="InterPro" id="IPR016181">
    <property type="entry name" value="Acyl_CoA_acyltransferase"/>
</dbReference>
<sequence>MQHVLALDSRLLAVAPTARSRGIGAAPTRHMLTLGRERGVSRVVMIRNPNASNLMGGFKGS</sequence>
<dbReference type="Proteomes" id="UP000298355">
    <property type="component" value="Unassembled WGS sequence"/>
</dbReference>
<dbReference type="Gene3D" id="3.40.630.30">
    <property type="match status" value="1"/>
</dbReference>
<evidence type="ECO:0000313" key="1">
    <source>
        <dbReference type="EMBL" id="TFC95673.1"/>
    </source>
</evidence>
<dbReference type="RefSeq" id="WP_134364414.1">
    <property type="nucleotide sequence ID" value="NZ_SOGJ01000032.1"/>
</dbReference>
<organism evidence="1 2">
    <name type="scientific">Cryobacterium breve</name>
    <dbReference type="NCBI Taxonomy" id="1259258"/>
    <lineage>
        <taxon>Bacteria</taxon>
        <taxon>Bacillati</taxon>
        <taxon>Actinomycetota</taxon>
        <taxon>Actinomycetes</taxon>
        <taxon>Micrococcales</taxon>
        <taxon>Microbacteriaceae</taxon>
        <taxon>Cryobacterium</taxon>
    </lineage>
</organism>
<gene>
    <name evidence="1" type="ORF">E3O65_14350</name>
</gene>
<evidence type="ECO:0000313" key="2">
    <source>
        <dbReference type="Proteomes" id="UP000298355"/>
    </source>
</evidence>
<protein>
    <recommendedName>
        <fullName evidence="3">GNAT family N-acetyltransferase</fullName>
    </recommendedName>
</protein>
<keyword evidence="2" id="KW-1185">Reference proteome</keyword>
<dbReference type="SUPFAM" id="SSF55729">
    <property type="entry name" value="Acyl-CoA N-acyltransferases (Nat)"/>
    <property type="match status" value="1"/>
</dbReference>
<evidence type="ECO:0008006" key="3">
    <source>
        <dbReference type="Google" id="ProtNLM"/>
    </source>
</evidence>
<name>A0ABY2IVM4_9MICO</name>
<proteinExistence type="predicted"/>
<comment type="caution">
    <text evidence="1">The sequence shown here is derived from an EMBL/GenBank/DDBJ whole genome shotgun (WGS) entry which is preliminary data.</text>
</comment>